<protein>
    <submittedName>
        <fullName evidence="1">Uncharacterized protein</fullName>
    </submittedName>
</protein>
<dbReference type="AlphaFoldDB" id="A0A916VGE3"/>
<keyword evidence="2" id="KW-1185">Reference proteome</keyword>
<comment type="caution">
    <text evidence="1">The sequence shown here is derived from an EMBL/GenBank/DDBJ whole genome shotgun (WGS) entry which is preliminary data.</text>
</comment>
<dbReference type="RefSeq" id="WP_200967518.1">
    <property type="nucleotide sequence ID" value="NZ_BMAQ01000041.1"/>
</dbReference>
<dbReference type="EMBL" id="BMAQ01000041">
    <property type="protein sequence ID" value="GFR39322.1"/>
    <property type="molecule type" value="Genomic_DNA"/>
</dbReference>
<sequence length="54" mass="6392">MPKEDDGVEIIREQMMDSYRVGTIGGFMQVEDELIQLDEQDELHEHINEDRENN</sequence>
<evidence type="ECO:0000313" key="2">
    <source>
        <dbReference type="Proteomes" id="UP000654993"/>
    </source>
</evidence>
<accession>A0A916VGE3</accession>
<reference evidence="1" key="1">
    <citation type="submission" date="2020-08" db="EMBL/GenBank/DDBJ databases">
        <authorList>
            <person name="Uke A."/>
            <person name="Chhe C."/>
            <person name="Baramee S."/>
            <person name="Kosugi A."/>
        </authorList>
    </citation>
    <scope>NUCLEOTIDE SEQUENCE</scope>
    <source>
        <strain evidence="1">DA-C8</strain>
    </source>
</reference>
<organism evidence="1 2">
    <name type="scientific">Insulibacter thermoxylanivorax</name>
    <dbReference type="NCBI Taxonomy" id="2749268"/>
    <lineage>
        <taxon>Bacteria</taxon>
        <taxon>Bacillati</taxon>
        <taxon>Bacillota</taxon>
        <taxon>Bacilli</taxon>
        <taxon>Bacillales</taxon>
        <taxon>Paenibacillaceae</taxon>
        <taxon>Insulibacter</taxon>
    </lineage>
</organism>
<reference evidence="1" key="2">
    <citation type="journal article" date="2021" name="Data Brief">
        <title>Draft genome sequence data of the facultative, thermophilic, xylanolytic bacterium Paenibacillus sp. strain DA-C8.</title>
        <authorList>
            <person name="Chhe C."/>
            <person name="Uke A."/>
            <person name="Baramee S."/>
            <person name="Ungkulpasvich U."/>
            <person name="Tachaapaikoon C."/>
            <person name="Pason P."/>
            <person name="Waeonukul R."/>
            <person name="Ratanakhanokchai K."/>
            <person name="Kosugi A."/>
        </authorList>
    </citation>
    <scope>NUCLEOTIDE SEQUENCE</scope>
    <source>
        <strain evidence="1">DA-C8</strain>
    </source>
</reference>
<name>A0A916VGE3_9BACL</name>
<evidence type="ECO:0000313" key="1">
    <source>
        <dbReference type="EMBL" id="GFR39322.1"/>
    </source>
</evidence>
<proteinExistence type="predicted"/>
<dbReference type="Proteomes" id="UP000654993">
    <property type="component" value="Unassembled WGS sequence"/>
</dbReference>
<gene>
    <name evidence="1" type="ORF">PRECH8_26180</name>
</gene>